<dbReference type="AlphaFoldDB" id="A0A7R7XQM1"/>
<dbReference type="PANTHER" id="PTHR42791:SF1">
    <property type="entry name" value="N-ACETYLTRANSFERASE DOMAIN-CONTAINING PROTEIN"/>
    <property type="match status" value="1"/>
</dbReference>
<reference evidence="2" key="1">
    <citation type="submission" date="2021-01" db="EMBL/GenBank/DDBJ databases">
        <authorList>
            <consortium name="Aspergillus puulaauensis MK2 genome sequencing consortium"/>
            <person name="Kazuki M."/>
            <person name="Futagami T."/>
        </authorList>
    </citation>
    <scope>NUCLEOTIDE SEQUENCE</scope>
    <source>
        <strain evidence="2">MK2</strain>
    </source>
</reference>
<keyword evidence="3" id="KW-1185">Reference proteome</keyword>
<feature type="domain" description="N-acetyltransferase" evidence="1">
    <location>
        <begin position="140"/>
        <end position="197"/>
    </location>
</feature>
<evidence type="ECO:0000259" key="1">
    <source>
        <dbReference type="Pfam" id="PF13673"/>
    </source>
</evidence>
<dbReference type="SUPFAM" id="SSF55729">
    <property type="entry name" value="Acyl-CoA N-acyltransferases (Nat)"/>
    <property type="match status" value="1"/>
</dbReference>
<dbReference type="KEGG" id="apuu:APUU_41602A"/>
<dbReference type="Pfam" id="PF13673">
    <property type="entry name" value="Acetyltransf_10"/>
    <property type="match status" value="1"/>
</dbReference>
<dbReference type="OrthoDB" id="410198at2759"/>
<dbReference type="Gene3D" id="3.40.630.30">
    <property type="match status" value="1"/>
</dbReference>
<dbReference type="RefSeq" id="XP_041557352.1">
    <property type="nucleotide sequence ID" value="XM_041704802.1"/>
</dbReference>
<dbReference type="GeneID" id="64975163"/>
<accession>A0A7R7XQM1</accession>
<dbReference type="EMBL" id="AP024446">
    <property type="protein sequence ID" value="BCS25158.1"/>
    <property type="molecule type" value="Genomic_DNA"/>
</dbReference>
<sequence length="228" mass="25508">MSYPITTGAWEHLDPASTLLGRVFDRDPVLRYMLCNLSDVDYQVYLHQYWRGLCRTALLNGGTISEADGWKSVAVILPPGRSIDSPWMMVPAALAFLNVIWRVGVPGCVRMLRDYSKPVNAAKKRVLGGLAHYYVFAIGTEYEFQGKGLARVLLKEYQQAALCNELPIWLEATTAHSRDIYLSMGFEQMEEITIGEGKAAPDGISQKGGPGVTIWVMVWWPRVFHIVG</sequence>
<gene>
    <name evidence="2" type="ORF">APUU_41602A</name>
</gene>
<protein>
    <recommendedName>
        <fullName evidence="1">N-acetyltransferase domain-containing protein</fullName>
    </recommendedName>
</protein>
<organism evidence="2 3">
    <name type="scientific">Aspergillus puulaauensis</name>
    <dbReference type="NCBI Taxonomy" id="1220207"/>
    <lineage>
        <taxon>Eukaryota</taxon>
        <taxon>Fungi</taxon>
        <taxon>Dikarya</taxon>
        <taxon>Ascomycota</taxon>
        <taxon>Pezizomycotina</taxon>
        <taxon>Eurotiomycetes</taxon>
        <taxon>Eurotiomycetidae</taxon>
        <taxon>Eurotiales</taxon>
        <taxon>Aspergillaceae</taxon>
        <taxon>Aspergillus</taxon>
    </lineage>
</organism>
<dbReference type="InterPro" id="IPR000182">
    <property type="entry name" value="GNAT_dom"/>
</dbReference>
<proteinExistence type="predicted"/>
<dbReference type="InterPro" id="IPR016181">
    <property type="entry name" value="Acyl_CoA_acyltransferase"/>
</dbReference>
<evidence type="ECO:0000313" key="2">
    <source>
        <dbReference type="EMBL" id="BCS25158.1"/>
    </source>
</evidence>
<dbReference type="GO" id="GO:0016747">
    <property type="term" value="F:acyltransferase activity, transferring groups other than amino-acyl groups"/>
    <property type="evidence" value="ECO:0007669"/>
    <property type="project" value="InterPro"/>
</dbReference>
<reference evidence="2" key="2">
    <citation type="submission" date="2021-02" db="EMBL/GenBank/DDBJ databases">
        <title>Aspergillus puulaauensis MK2 genome sequence.</title>
        <authorList>
            <person name="Futagami T."/>
            <person name="Mori K."/>
            <person name="Kadooka C."/>
            <person name="Tanaka T."/>
        </authorList>
    </citation>
    <scope>NUCLEOTIDE SEQUENCE</scope>
    <source>
        <strain evidence="2">MK2</strain>
    </source>
</reference>
<dbReference type="Proteomes" id="UP000654913">
    <property type="component" value="Chromosome 4"/>
</dbReference>
<dbReference type="PANTHER" id="PTHR42791">
    <property type="entry name" value="GNAT FAMILY ACETYLTRANSFERASE"/>
    <property type="match status" value="1"/>
</dbReference>
<dbReference type="InterPro" id="IPR052523">
    <property type="entry name" value="Trichothecene_AcTrans"/>
</dbReference>
<name>A0A7R7XQM1_9EURO</name>
<evidence type="ECO:0000313" key="3">
    <source>
        <dbReference type="Proteomes" id="UP000654913"/>
    </source>
</evidence>